<dbReference type="RefSeq" id="WP_236900360.1">
    <property type="nucleotide sequence ID" value="NZ_ANZB01000016.1"/>
</dbReference>
<dbReference type="AlphaFoldDB" id="A0A0H3J8L5"/>
<reference evidence="3 4" key="3">
    <citation type="journal article" name="Genome Announc.">
        <title>Improved Draft Genome Sequence of Clostridium pasteurianum Strain ATCC 6013 (DSM 525) Using a Hybrid Next-Generation Sequencing Approach.</title>
        <authorList>
            <person name="Pyne M.E."/>
            <person name="Utturkar S."/>
            <person name="Brown S.D."/>
            <person name="Moo-Young M."/>
            <person name="Chung D.A."/>
            <person name="Chou C.P."/>
        </authorList>
    </citation>
    <scope>NUCLEOTIDE SEQUENCE [LARGE SCALE GENOMIC DNA]</scope>
    <source>
        <strain evidence="3 4">ATCC 6013</strain>
    </source>
</reference>
<protein>
    <submittedName>
        <fullName evidence="2">Helix-turn-helix domain-containing protein</fullName>
    </submittedName>
    <submittedName>
        <fullName evidence="3">Transposase IS30-like HTH domain containing protein</fullName>
    </submittedName>
</protein>
<dbReference type="Gene3D" id="1.10.10.60">
    <property type="entry name" value="Homeodomain-like"/>
    <property type="match status" value="1"/>
</dbReference>
<dbReference type="GeneID" id="93076327"/>
<organism evidence="2 5">
    <name type="scientific">Clostridium pasteurianum DSM 525 = ATCC 6013</name>
    <dbReference type="NCBI Taxonomy" id="1262449"/>
    <lineage>
        <taxon>Bacteria</taxon>
        <taxon>Bacillati</taxon>
        <taxon>Bacillota</taxon>
        <taxon>Clostridia</taxon>
        <taxon>Eubacteriales</taxon>
        <taxon>Clostridiaceae</taxon>
        <taxon>Clostridium</taxon>
    </lineage>
</organism>
<dbReference type="InterPro" id="IPR025246">
    <property type="entry name" value="IS30-like_HTH"/>
</dbReference>
<dbReference type="SUPFAM" id="SSF46689">
    <property type="entry name" value="Homeodomain-like"/>
    <property type="match status" value="1"/>
</dbReference>
<feature type="domain" description="Transposase IS30-like HTH" evidence="1">
    <location>
        <begin position="6"/>
        <end position="37"/>
    </location>
</feature>
<dbReference type="KEGG" id="cpae:CPAST_c37710"/>
<gene>
    <name evidence="2" type="ORF">CLPA_c37710</name>
    <name evidence="3" type="ORF">CP6013_03434</name>
</gene>
<dbReference type="EMBL" id="CP009268">
    <property type="protein sequence ID" value="AJA53797.1"/>
    <property type="molecule type" value="Genomic_DNA"/>
</dbReference>
<dbReference type="PATRIC" id="fig|1262449.7.peg.3800"/>
<evidence type="ECO:0000313" key="2">
    <source>
        <dbReference type="EMBL" id="AJA53797.1"/>
    </source>
</evidence>
<dbReference type="Proteomes" id="UP000030905">
    <property type="component" value="Chromosome"/>
</dbReference>
<dbReference type="Proteomes" id="UP000028042">
    <property type="component" value="Unassembled WGS sequence"/>
</dbReference>
<evidence type="ECO:0000313" key="3">
    <source>
        <dbReference type="EMBL" id="KRU14178.1"/>
    </source>
</evidence>
<reference evidence="3" key="2">
    <citation type="submission" date="2015-10" db="EMBL/GenBank/DDBJ databases">
        <title>Improved Draft Genome Sequence of Clostridium pasteurianum Strain ATCC 6013 (DSM 525) Using a Hybrid Next-Generation Sequencing Approach.</title>
        <authorList>
            <person name="Pyne M.E."/>
            <person name="Utturkar S.M."/>
            <person name="Brown S.D."/>
            <person name="Moo-Young M."/>
            <person name="Chung D.A."/>
            <person name="Chou P.C."/>
        </authorList>
    </citation>
    <scope>NUCLEOTIDE SEQUENCE</scope>
    <source>
        <strain evidence="3">ATCC 6013</strain>
    </source>
</reference>
<evidence type="ECO:0000313" key="4">
    <source>
        <dbReference type="Proteomes" id="UP000028042"/>
    </source>
</evidence>
<reference evidence="2 5" key="1">
    <citation type="journal article" date="2015" name="Genome Announc.">
        <title>Complete Genome Sequence of the Nitrogen-Fixing and Solvent-Producing Clostridium pasteurianum DSM 525.</title>
        <authorList>
            <person name="Poehlein A."/>
            <person name="Grosse-Honebrink A."/>
            <person name="Zhang Y."/>
            <person name="Minton N.P."/>
            <person name="Daniel R."/>
        </authorList>
    </citation>
    <scope>NUCLEOTIDE SEQUENCE [LARGE SCALE GENOMIC DNA]</scope>
    <source>
        <strain evidence="2">DSM 525</strain>
        <strain evidence="5">DSM 525 / ATCC 6013</strain>
    </source>
</reference>
<name>A0A0H3J8L5_CLOPA</name>
<evidence type="ECO:0000313" key="5">
    <source>
        <dbReference type="Proteomes" id="UP000030905"/>
    </source>
</evidence>
<dbReference type="eggNOG" id="COG4584">
    <property type="taxonomic scope" value="Bacteria"/>
</dbReference>
<sequence>MTRYREILRLYNQGISQRSIALSCECSRNTVSRTLKRAEACGIGWPLPQDMSDDELIKNFFHNEFSLLQEDFQTVSISTRKWLKVV</sequence>
<accession>A0A0H3J8L5</accession>
<dbReference type="EMBL" id="JPGY02000001">
    <property type="protein sequence ID" value="KRU14178.1"/>
    <property type="molecule type" value="Genomic_DNA"/>
</dbReference>
<evidence type="ECO:0000259" key="1">
    <source>
        <dbReference type="Pfam" id="PF13936"/>
    </source>
</evidence>
<proteinExistence type="predicted"/>
<dbReference type="KEGG" id="cpat:CLPA_c37710"/>
<keyword evidence="5" id="KW-1185">Reference proteome</keyword>
<dbReference type="InterPro" id="IPR009057">
    <property type="entry name" value="Homeodomain-like_sf"/>
</dbReference>
<dbReference type="Pfam" id="PF13936">
    <property type="entry name" value="HTH_38"/>
    <property type="match status" value="1"/>
</dbReference>